<reference evidence="6" key="3">
    <citation type="submission" date="2025-09" db="UniProtKB">
        <authorList>
            <consortium name="Ensembl"/>
        </authorList>
    </citation>
    <scope>IDENTIFICATION</scope>
</reference>
<reference evidence="7" key="1">
    <citation type="journal article" date="2004" name="Nature">
        <title>Genome duplication in the teleost fish Tetraodon nigroviridis reveals the early vertebrate proto-karyotype.</title>
        <authorList>
            <person name="Jaillon O."/>
            <person name="Aury J.-M."/>
            <person name="Brunet F."/>
            <person name="Petit J.-L."/>
            <person name="Stange-Thomann N."/>
            <person name="Mauceli E."/>
            <person name="Bouneau L."/>
            <person name="Fischer C."/>
            <person name="Ozouf-Costaz C."/>
            <person name="Bernot A."/>
            <person name="Nicaud S."/>
            <person name="Jaffe D."/>
            <person name="Fisher S."/>
            <person name="Lutfalla G."/>
            <person name="Dossat C."/>
            <person name="Segurens B."/>
            <person name="Dasilva C."/>
            <person name="Salanoubat M."/>
            <person name="Levy M."/>
            <person name="Boudet N."/>
            <person name="Castellano S."/>
            <person name="Anthouard V."/>
            <person name="Jubin C."/>
            <person name="Castelli V."/>
            <person name="Katinka M."/>
            <person name="Vacherie B."/>
            <person name="Biemont C."/>
            <person name="Skalli Z."/>
            <person name="Cattolico L."/>
            <person name="Poulain J."/>
            <person name="De Berardinis V."/>
            <person name="Cruaud C."/>
            <person name="Duprat S."/>
            <person name="Brottier P."/>
            <person name="Coutanceau J.-P."/>
            <person name="Gouzy J."/>
            <person name="Parra G."/>
            <person name="Lardier G."/>
            <person name="Chapple C."/>
            <person name="McKernan K.J."/>
            <person name="McEwan P."/>
            <person name="Bosak S."/>
            <person name="Kellis M."/>
            <person name="Volff J.-N."/>
            <person name="Guigo R."/>
            <person name="Zody M.C."/>
            <person name="Mesirov J."/>
            <person name="Lindblad-Toh K."/>
            <person name="Birren B."/>
            <person name="Nusbaum C."/>
            <person name="Kahn D."/>
            <person name="Robinson-Rechavi M."/>
            <person name="Laudet V."/>
            <person name="Schachter V."/>
            <person name="Quetier F."/>
            <person name="Saurin W."/>
            <person name="Scarpelli C."/>
            <person name="Wincker P."/>
            <person name="Lander E.S."/>
            <person name="Weissenbach J."/>
            <person name="Roest Crollius H."/>
        </authorList>
    </citation>
    <scope>NUCLEOTIDE SEQUENCE [LARGE SCALE GENOMIC DNA]</scope>
</reference>
<accession>H3C6M4</accession>
<evidence type="ECO:0000259" key="4">
    <source>
        <dbReference type="Pfam" id="PF01108"/>
    </source>
</evidence>
<dbReference type="InterPro" id="IPR013783">
    <property type="entry name" value="Ig-like_fold"/>
</dbReference>
<reference evidence="6" key="2">
    <citation type="submission" date="2025-08" db="UniProtKB">
        <authorList>
            <consortium name="Ensembl"/>
        </authorList>
    </citation>
    <scope>IDENTIFICATION</scope>
</reference>
<dbReference type="InterPro" id="IPR036116">
    <property type="entry name" value="FN3_sf"/>
</dbReference>
<dbReference type="InterPro" id="IPR003961">
    <property type="entry name" value="FN3_dom"/>
</dbReference>
<feature type="domain" description="Interferon/interleukin receptor" evidence="5">
    <location>
        <begin position="117"/>
        <end position="207"/>
    </location>
</feature>
<dbReference type="Gene3D" id="2.60.40.10">
    <property type="entry name" value="Immunoglobulins"/>
    <property type="match status" value="1"/>
</dbReference>
<dbReference type="OMA" id="VMTSRVW"/>
<name>H3C6M4_TETNG</name>
<evidence type="ECO:0000256" key="1">
    <source>
        <dbReference type="SAM" id="MobiDB-lite"/>
    </source>
</evidence>
<dbReference type="CDD" id="cd00063">
    <property type="entry name" value="FN3"/>
    <property type="match status" value="1"/>
</dbReference>
<dbReference type="SUPFAM" id="SSF49265">
    <property type="entry name" value="Fibronectin type III"/>
    <property type="match status" value="2"/>
</dbReference>
<dbReference type="Pfam" id="PF09294">
    <property type="entry name" value="Interfer-bind"/>
    <property type="match status" value="1"/>
</dbReference>
<feature type="transmembrane region" description="Helical" evidence="2">
    <location>
        <begin position="223"/>
        <end position="248"/>
    </location>
</feature>
<sequence>MVTLLRTLVWLPLALTAPTQLPAPDALTLTSTEFVHVIRWEPGPGMPPNARYSVTYKKEREQQWEPVPGCQRVQDLACELTQTLSKENQVYIIQVTALLEDQDLGRAQRKFNPFRDTHLGLPVLVLLACGRDLCVDLQPPQEDLRDTYQTLRYRLKIQTSAGERTQAFRSLETQVLEHLHPGREYCVSVCFHDTLFHRMSGYSRPVCGVAPGNRPAATDALTAGLLCPLLLVGVATVAWLAAAGYICLIRRPLPRVLASIPHVDSVLVLPASSLTSLLAVEVTAPPTGGQEELTEESSQEATAGSSGGKYMQWDGGELLSSSALHPSFTRVLLVRPCCQTPPLTPAPPPGSHQAPAACVSGGEAPEEEEEEEEEDGGSSRDVNLFTLTFGMQPGEELASSSSSSSSEDVATETPAPTWTLCPAEEEEESGYMPRLP</sequence>
<feature type="signal peptide" evidence="3">
    <location>
        <begin position="1"/>
        <end position="16"/>
    </location>
</feature>
<keyword evidence="2" id="KW-0472">Membrane</keyword>
<feature type="domain" description="Fibronectin type-III" evidence="4">
    <location>
        <begin position="7"/>
        <end position="102"/>
    </location>
</feature>
<feature type="chain" id="PRO_5003582013" description="Cytokine receptor CRFB2" evidence="3">
    <location>
        <begin position="17"/>
        <end position="436"/>
    </location>
</feature>
<organism evidence="6 7">
    <name type="scientific">Tetraodon nigroviridis</name>
    <name type="common">Spotted green pufferfish</name>
    <name type="synonym">Chelonodon nigroviridis</name>
    <dbReference type="NCBI Taxonomy" id="99883"/>
    <lineage>
        <taxon>Eukaryota</taxon>
        <taxon>Metazoa</taxon>
        <taxon>Chordata</taxon>
        <taxon>Craniata</taxon>
        <taxon>Vertebrata</taxon>
        <taxon>Euteleostomi</taxon>
        <taxon>Actinopterygii</taxon>
        <taxon>Neopterygii</taxon>
        <taxon>Teleostei</taxon>
        <taxon>Neoteleostei</taxon>
        <taxon>Acanthomorphata</taxon>
        <taxon>Eupercaria</taxon>
        <taxon>Tetraodontiformes</taxon>
        <taxon>Tetradontoidea</taxon>
        <taxon>Tetraodontidae</taxon>
        <taxon>Tetraodon</taxon>
    </lineage>
</organism>
<feature type="region of interest" description="Disordered" evidence="1">
    <location>
        <begin position="286"/>
        <end position="309"/>
    </location>
</feature>
<dbReference type="Ensembl" id="ENSTNIT00000003855.1">
    <property type="protein sequence ID" value="ENSTNIP00000003895.1"/>
    <property type="gene ID" value="ENSTNIG00000005058.1"/>
</dbReference>
<evidence type="ECO:0000313" key="7">
    <source>
        <dbReference type="Proteomes" id="UP000007303"/>
    </source>
</evidence>
<keyword evidence="2" id="KW-1133">Transmembrane helix</keyword>
<dbReference type="GeneTree" id="ENSGT00510000048978"/>
<dbReference type="InterPro" id="IPR015373">
    <property type="entry name" value="Interferon/interleukin_rcp_dom"/>
</dbReference>
<feature type="region of interest" description="Disordered" evidence="1">
    <location>
        <begin position="342"/>
        <end position="436"/>
    </location>
</feature>
<dbReference type="Proteomes" id="UP000007303">
    <property type="component" value="Unassembled WGS sequence"/>
</dbReference>
<dbReference type="STRING" id="99883.ENSTNIP00000003895"/>
<dbReference type="AlphaFoldDB" id="H3C6M4"/>
<evidence type="ECO:0000259" key="5">
    <source>
        <dbReference type="Pfam" id="PF09294"/>
    </source>
</evidence>
<dbReference type="GO" id="GO:0004896">
    <property type="term" value="F:cytokine receptor activity"/>
    <property type="evidence" value="ECO:0007669"/>
    <property type="project" value="TreeGrafter"/>
</dbReference>
<dbReference type="InParanoid" id="H3C6M4"/>
<keyword evidence="3" id="KW-0732">Signal</keyword>
<protein>
    <recommendedName>
        <fullName evidence="8">Cytokine receptor CRFB2</fullName>
    </recommendedName>
</protein>
<dbReference type="PANTHER" id="PTHR20859">
    <property type="entry name" value="INTERFERON/INTERLEUKIN RECEPTOR"/>
    <property type="match status" value="1"/>
</dbReference>
<proteinExistence type="predicted"/>
<keyword evidence="7" id="KW-1185">Reference proteome</keyword>
<dbReference type="GO" id="GO:0005886">
    <property type="term" value="C:plasma membrane"/>
    <property type="evidence" value="ECO:0007669"/>
    <property type="project" value="TreeGrafter"/>
</dbReference>
<evidence type="ECO:0000256" key="2">
    <source>
        <dbReference type="SAM" id="Phobius"/>
    </source>
</evidence>
<evidence type="ECO:0000313" key="6">
    <source>
        <dbReference type="Ensembl" id="ENSTNIP00000003895.1"/>
    </source>
</evidence>
<dbReference type="PANTHER" id="PTHR20859:SF53">
    <property type="entry name" value="INTERLEUKIN-22 RECEPTOR SUBUNIT ALPHA-1"/>
    <property type="match status" value="1"/>
</dbReference>
<evidence type="ECO:0000256" key="3">
    <source>
        <dbReference type="SAM" id="SignalP"/>
    </source>
</evidence>
<dbReference type="InterPro" id="IPR050650">
    <property type="entry name" value="Type-II_Cytokine-TF_Rcpt"/>
</dbReference>
<evidence type="ECO:0008006" key="8">
    <source>
        <dbReference type="Google" id="ProtNLM"/>
    </source>
</evidence>
<keyword evidence="2" id="KW-0812">Transmembrane</keyword>
<dbReference type="Pfam" id="PF01108">
    <property type="entry name" value="Tissue_fac"/>
    <property type="match status" value="1"/>
</dbReference>
<feature type="compositionally biased region" description="Acidic residues" evidence="1">
    <location>
        <begin position="364"/>
        <end position="376"/>
    </location>
</feature>